<evidence type="ECO:0000259" key="1">
    <source>
        <dbReference type="Pfam" id="PF20253"/>
    </source>
</evidence>
<comment type="caution">
    <text evidence="2">The sequence shown here is derived from an EMBL/GenBank/DDBJ whole genome shotgun (WGS) entry which is preliminary data.</text>
</comment>
<feature type="domain" description="DUF6604" evidence="1">
    <location>
        <begin position="73"/>
        <end position="295"/>
    </location>
</feature>
<gene>
    <name evidence="2" type="ORF">CSAL01_04611</name>
</gene>
<dbReference type="Pfam" id="PF20253">
    <property type="entry name" value="DUF6604"/>
    <property type="match status" value="1"/>
</dbReference>
<sequence length="364" mass="40698">MGSWHRRNSTTEIIIQFFPSSTRLSSHTGSVRLIAAQNLCLSIIKSTTQAYIGLSAAMDFVESGGGNLAKSYREYKELTNGFLDWLWCQYRIAAPQGDTRRTFKYTKDILHAAKILEKGNHTVPAFIVKLLRGAIAKRKYVFSLYQALNAGDAKHAAFVERPQETLAIVAPLASRSTSTGGATSATPGVVTPNPYSHLRARDKNVRYQAKVDQDGDEQETIPTLPSKEIEVEALPSREAHIRLEDDYLTEVLDAAYFLIDLELAHNKLKHYWQDATTGKAPLATASWLTSCTLSTAIDKMPPSLVQVCFGMFANKEKACKFFRQFLEVADPVALVSLGTRLYQLAHAMYKYERKPTNTYIRHGR</sequence>
<name>A0A135S6S0_9PEZI</name>
<reference evidence="2 3" key="1">
    <citation type="submission" date="2014-02" db="EMBL/GenBank/DDBJ databases">
        <title>The genome sequence of Colletotrichum salicis CBS 607.94.</title>
        <authorList>
            <person name="Baroncelli R."/>
            <person name="Thon M.R."/>
        </authorList>
    </citation>
    <scope>NUCLEOTIDE SEQUENCE [LARGE SCALE GENOMIC DNA]</scope>
    <source>
        <strain evidence="2 3">CBS 607.94</strain>
    </source>
</reference>
<dbReference type="AlphaFoldDB" id="A0A135S6S0"/>
<dbReference type="EMBL" id="JFFI01002504">
    <property type="protein sequence ID" value="KXH31614.1"/>
    <property type="molecule type" value="Genomic_DNA"/>
</dbReference>
<dbReference type="Proteomes" id="UP000070121">
    <property type="component" value="Unassembled WGS sequence"/>
</dbReference>
<protein>
    <recommendedName>
        <fullName evidence="1">DUF6604 domain-containing protein</fullName>
    </recommendedName>
</protein>
<evidence type="ECO:0000313" key="2">
    <source>
        <dbReference type="EMBL" id="KXH31614.1"/>
    </source>
</evidence>
<accession>A0A135S6S0</accession>
<dbReference type="OrthoDB" id="4821062at2759"/>
<keyword evidence="3" id="KW-1185">Reference proteome</keyword>
<proteinExistence type="predicted"/>
<evidence type="ECO:0000313" key="3">
    <source>
        <dbReference type="Proteomes" id="UP000070121"/>
    </source>
</evidence>
<dbReference type="InterPro" id="IPR046539">
    <property type="entry name" value="DUF6604"/>
</dbReference>
<organism evidence="2 3">
    <name type="scientific">Colletotrichum salicis</name>
    <dbReference type="NCBI Taxonomy" id="1209931"/>
    <lineage>
        <taxon>Eukaryota</taxon>
        <taxon>Fungi</taxon>
        <taxon>Dikarya</taxon>
        <taxon>Ascomycota</taxon>
        <taxon>Pezizomycotina</taxon>
        <taxon>Sordariomycetes</taxon>
        <taxon>Hypocreomycetidae</taxon>
        <taxon>Glomerellales</taxon>
        <taxon>Glomerellaceae</taxon>
        <taxon>Colletotrichum</taxon>
        <taxon>Colletotrichum acutatum species complex</taxon>
    </lineage>
</organism>